<accession>A0AAD5G3Y1</accession>
<dbReference type="Proteomes" id="UP001206925">
    <property type="component" value="Unassembled WGS sequence"/>
</dbReference>
<comment type="caution">
    <text evidence="1">The sequence shown here is derived from an EMBL/GenBank/DDBJ whole genome shotgun (WGS) entry which is preliminary data.</text>
</comment>
<protein>
    <submittedName>
        <fullName evidence="1">Uncharacterized protein</fullName>
    </submittedName>
</protein>
<evidence type="ECO:0000313" key="1">
    <source>
        <dbReference type="EMBL" id="KAI7727929.1"/>
    </source>
</evidence>
<proteinExistence type="predicted"/>
<evidence type="ECO:0000313" key="2">
    <source>
        <dbReference type="Proteomes" id="UP001206925"/>
    </source>
</evidence>
<sequence>MCLSGLLDMCCYTGGFALNAACGHALDITGVDRKCNQSFDGDFTTIYTKVDRGSQFSLDIVYARNMVL</sequence>
<gene>
    <name evidence="1" type="ORF">M8C21_026220</name>
</gene>
<dbReference type="InterPro" id="IPR029063">
    <property type="entry name" value="SAM-dependent_MTases_sf"/>
</dbReference>
<dbReference type="EMBL" id="JAMZMK010011288">
    <property type="protein sequence ID" value="KAI7727929.1"/>
    <property type="molecule type" value="Genomic_DNA"/>
</dbReference>
<dbReference type="AlphaFoldDB" id="A0AAD5G3Y1"/>
<organism evidence="1 2">
    <name type="scientific">Ambrosia artemisiifolia</name>
    <name type="common">Common ragweed</name>
    <dbReference type="NCBI Taxonomy" id="4212"/>
    <lineage>
        <taxon>Eukaryota</taxon>
        <taxon>Viridiplantae</taxon>
        <taxon>Streptophyta</taxon>
        <taxon>Embryophyta</taxon>
        <taxon>Tracheophyta</taxon>
        <taxon>Spermatophyta</taxon>
        <taxon>Magnoliopsida</taxon>
        <taxon>eudicotyledons</taxon>
        <taxon>Gunneridae</taxon>
        <taxon>Pentapetalae</taxon>
        <taxon>asterids</taxon>
        <taxon>campanulids</taxon>
        <taxon>Asterales</taxon>
        <taxon>Asteraceae</taxon>
        <taxon>Asteroideae</taxon>
        <taxon>Heliantheae alliance</taxon>
        <taxon>Heliantheae</taxon>
        <taxon>Ambrosia</taxon>
    </lineage>
</organism>
<reference evidence="1" key="1">
    <citation type="submission" date="2022-06" db="EMBL/GenBank/DDBJ databases">
        <title>Uncovering the hologenomic basis of an extraordinary plant invasion.</title>
        <authorList>
            <person name="Bieker V.C."/>
            <person name="Martin M.D."/>
            <person name="Gilbert T."/>
            <person name="Hodgins K."/>
            <person name="Battlay P."/>
            <person name="Petersen B."/>
            <person name="Wilson J."/>
        </authorList>
    </citation>
    <scope>NUCLEOTIDE SEQUENCE</scope>
    <source>
        <strain evidence="1">AA19_3_7</strain>
        <tissue evidence="1">Leaf</tissue>
    </source>
</reference>
<keyword evidence="2" id="KW-1185">Reference proteome</keyword>
<name>A0AAD5G3Y1_AMBAR</name>
<dbReference type="Gene3D" id="3.40.50.150">
    <property type="entry name" value="Vaccinia Virus protein VP39"/>
    <property type="match status" value="1"/>
</dbReference>
<dbReference type="SUPFAM" id="SSF53335">
    <property type="entry name" value="S-adenosyl-L-methionine-dependent methyltransferases"/>
    <property type="match status" value="1"/>
</dbReference>